<dbReference type="AlphaFoldDB" id="A0A9P6C2Y2"/>
<dbReference type="SUPFAM" id="SSF52047">
    <property type="entry name" value="RNI-like"/>
    <property type="match status" value="1"/>
</dbReference>
<organism evidence="1 2">
    <name type="scientific">Macrolepiota fuliginosa MF-IS2</name>
    <dbReference type="NCBI Taxonomy" id="1400762"/>
    <lineage>
        <taxon>Eukaryota</taxon>
        <taxon>Fungi</taxon>
        <taxon>Dikarya</taxon>
        <taxon>Basidiomycota</taxon>
        <taxon>Agaricomycotina</taxon>
        <taxon>Agaricomycetes</taxon>
        <taxon>Agaricomycetidae</taxon>
        <taxon>Agaricales</taxon>
        <taxon>Agaricineae</taxon>
        <taxon>Agaricaceae</taxon>
        <taxon>Macrolepiota</taxon>
    </lineage>
</organism>
<keyword evidence="2" id="KW-1185">Reference proteome</keyword>
<accession>A0A9P6C2Y2</accession>
<reference evidence="1" key="1">
    <citation type="submission" date="2020-11" db="EMBL/GenBank/DDBJ databases">
        <authorList>
            <consortium name="DOE Joint Genome Institute"/>
            <person name="Ahrendt S."/>
            <person name="Riley R."/>
            <person name="Andreopoulos W."/>
            <person name="Labutti K."/>
            <person name="Pangilinan J."/>
            <person name="Ruiz-Duenas F.J."/>
            <person name="Barrasa J.M."/>
            <person name="Sanchez-Garcia M."/>
            <person name="Camarero S."/>
            <person name="Miyauchi S."/>
            <person name="Serrano A."/>
            <person name="Linde D."/>
            <person name="Babiker R."/>
            <person name="Drula E."/>
            <person name="Ayuso-Fernandez I."/>
            <person name="Pacheco R."/>
            <person name="Padilla G."/>
            <person name="Ferreira P."/>
            <person name="Barriuso J."/>
            <person name="Kellner H."/>
            <person name="Castanera R."/>
            <person name="Alfaro M."/>
            <person name="Ramirez L."/>
            <person name="Pisabarro A.G."/>
            <person name="Kuo A."/>
            <person name="Tritt A."/>
            <person name="Lipzen A."/>
            <person name="He G."/>
            <person name="Yan M."/>
            <person name="Ng V."/>
            <person name="Cullen D."/>
            <person name="Martin F."/>
            <person name="Rosso M.-N."/>
            <person name="Henrissat B."/>
            <person name="Hibbett D."/>
            <person name="Martinez A.T."/>
            <person name="Grigoriev I.V."/>
        </authorList>
    </citation>
    <scope>NUCLEOTIDE SEQUENCE</scope>
    <source>
        <strain evidence="1">MF-IS2</strain>
    </source>
</reference>
<dbReference type="Proteomes" id="UP000807342">
    <property type="component" value="Unassembled WGS sequence"/>
</dbReference>
<name>A0A9P6C2Y2_9AGAR</name>
<dbReference type="OrthoDB" id="2734547at2759"/>
<comment type="caution">
    <text evidence="1">The sequence shown here is derived from an EMBL/GenBank/DDBJ whole genome shotgun (WGS) entry which is preliminary data.</text>
</comment>
<sequence length="408" mass="46359">MSSYTTNRGPLLPAEIMDVVIDQLHLDLKMLGVCGTVCSEWLIRSRYHIFSTVQLWPWRVRRFFELSRSRQCTFTSYVNCIEVNDAQAKLSGQQNDDDILFHQVMSSSSLSRFSHIQSLRIQNVDWTLFSPANRDHLRERLATFTKLESLKFDDVMFHDLREVARITALFPSLRYLVANIQFSKYMEYTITSATTLALPTCLEALRLGTDDAIPSFLSTTFKGSKLSSLVLDGVKFWHLQYVGGVLRSLGDSLRHLQINFSRNDGQWVNSSDLAHLNLKHQKKLQSLHLGGITLVSQSPCALETHIPSLLRGIPSTSNMKNLELDLIVDSEHALRFFGWSKLEHALVKIPRCRLSVNVVPSSVLAEVGGEEIRHFCEAADRFLEGELKSLRKNDRLSVWIHGASTARL</sequence>
<evidence type="ECO:0008006" key="3">
    <source>
        <dbReference type="Google" id="ProtNLM"/>
    </source>
</evidence>
<evidence type="ECO:0000313" key="1">
    <source>
        <dbReference type="EMBL" id="KAF9450051.1"/>
    </source>
</evidence>
<proteinExistence type="predicted"/>
<gene>
    <name evidence="1" type="ORF">P691DRAFT_774206</name>
</gene>
<protein>
    <recommendedName>
        <fullName evidence="3">F-box domain-containing protein</fullName>
    </recommendedName>
</protein>
<dbReference type="EMBL" id="MU151113">
    <property type="protein sequence ID" value="KAF9450051.1"/>
    <property type="molecule type" value="Genomic_DNA"/>
</dbReference>
<evidence type="ECO:0000313" key="2">
    <source>
        <dbReference type="Proteomes" id="UP000807342"/>
    </source>
</evidence>